<dbReference type="PANTHER" id="PTHR31639:SF237">
    <property type="entry name" value="F-BOX DOMAIN-CONTAINING PROTEIN"/>
    <property type="match status" value="1"/>
</dbReference>
<gene>
    <name evidence="2" type="ORF">HHK36_006897</name>
</gene>
<protein>
    <recommendedName>
        <fullName evidence="1">F-box domain-containing protein</fullName>
    </recommendedName>
</protein>
<comment type="caution">
    <text evidence="2">The sequence shown here is derived from an EMBL/GenBank/DDBJ whole genome shotgun (WGS) entry which is preliminary data.</text>
</comment>
<dbReference type="SUPFAM" id="SSF81383">
    <property type="entry name" value="F-box domain"/>
    <property type="match status" value="1"/>
</dbReference>
<dbReference type="Pfam" id="PF00646">
    <property type="entry name" value="F-box"/>
    <property type="match status" value="1"/>
</dbReference>
<reference evidence="2 3" key="1">
    <citation type="submission" date="2020-04" db="EMBL/GenBank/DDBJ databases">
        <title>Plant Genome Project.</title>
        <authorList>
            <person name="Zhang R.-G."/>
        </authorList>
    </citation>
    <scope>NUCLEOTIDE SEQUENCE [LARGE SCALE GENOMIC DNA]</scope>
    <source>
        <strain evidence="2">YNK0</strain>
        <tissue evidence="2">Leaf</tissue>
    </source>
</reference>
<dbReference type="PROSITE" id="PS50181">
    <property type="entry name" value="FBOX"/>
    <property type="match status" value="1"/>
</dbReference>
<feature type="domain" description="F-box" evidence="1">
    <location>
        <begin position="10"/>
        <end position="44"/>
    </location>
</feature>
<dbReference type="InterPro" id="IPR006566">
    <property type="entry name" value="FBD"/>
</dbReference>
<dbReference type="SMART" id="SM00579">
    <property type="entry name" value="FBD"/>
    <property type="match status" value="1"/>
</dbReference>
<evidence type="ECO:0000313" key="2">
    <source>
        <dbReference type="EMBL" id="KAF8407761.1"/>
    </source>
</evidence>
<dbReference type="InterPro" id="IPR053781">
    <property type="entry name" value="F-box_AtFBL13-like"/>
</dbReference>
<keyword evidence="3" id="KW-1185">Reference proteome</keyword>
<evidence type="ECO:0000259" key="1">
    <source>
        <dbReference type="PROSITE" id="PS50181"/>
    </source>
</evidence>
<dbReference type="OMA" id="DAWTEMP"/>
<organism evidence="2 3">
    <name type="scientific">Tetracentron sinense</name>
    <name type="common">Spur-leaf</name>
    <dbReference type="NCBI Taxonomy" id="13715"/>
    <lineage>
        <taxon>Eukaryota</taxon>
        <taxon>Viridiplantae</taxon>
        <taxon>Streptophyta</taxon>
        <taxon>Embryophyta</taxon>
        <taxon>Tracheophyta</taxon>
        <taxon>Spermatophyta</taxon>
        <taxon>Magnoliopsida</taxon>
        <taxon>Trochodendrales</taxon>
        <taxon>Trochodendraceae</taxon>
        <taxon>Tetracentron</taxon>
    </lineage>
</organism>
<dbReference type="CDD" id="cd22160">
    <property type="entry name" value="F-box_AtFBL13-like"/>
    <property type="match status" value="1"/>
</dbReference>
<evidence type="ECO:0000313" key="3">
    <source>
        <dbReference type="Proteomes" id="UP000655225"/>
    </source>
</evidence>
<dbReference type="SUPFAM" id="SSF52047">
    <property type="entry name" value="RNI-like"/>
    <property type="match status" value="1"/>
</dbReference>
<dbReference type="InterPro" id="IPR055411">
    <property type="entry name" value="LRR_FXL15/At3g58940/PEG3-like"/>
</dbReference>
<dbReference type="Pfam" id="PF24758">
    <property type="entry name" value="LRR_At5g56370"/>
    <property type="match status" value="1"/>
</dbReference>
<dbReference type="PANTHER" id="PTHR31639">
    <property type="entry name" value="F-BOX PROTEIN-LIKE"/>
    <property type="match status" value="1"/>
</dbReference>
<dbReference type="Proteomes" id="UP000655225">
    <property type="component" value="Unassembled WGS sequence"/>
</dbReference>
<dbReference type="InterPro" id="IPR001810">
    <property type="entry name" value="F-box_dom"/>
</dbReference>
<accession>A0A835DLB5</accession>
<proteinExistence type="predicted"/>
<name>A0A835DLB5_TETSI</name>
<sequence length="430" mass="49027">MGSLHKMESSDIISNLPEQVIGTILVHLPIRDAVGTSLLSKNWRYKWTSIPNLVFNEDNICSSTTDKNLRTYKLMNFVDRFLLNHSGSIYKFELISSYYLQGSVIDSWIRFLSRNGVKEIVLQFSTEKRYEVHSSFFSCEAICCMSLFRCILKPPPMFKGFRDLRSLILERVTLADEVLESMISSCTVLEIIRLIQLKGCSCIKICAPILQHFYFEGVFSDICIIDAPHLSFVFISLDANVVDKPVGRGEFSNLVSVLGCLTALEKLVICDYFMEFLAMGNLPNRLPVTYDCLKSISLEVNLEDLNHALVMLCLFQSSPNLQELEMVVSTTKSYILAYEDVATEYIEDFWIAHGRLNCSMNQLLMVTIKMLGERLQLGFIEYILANSPVLEMLSINHISEGKVEESRVLKELLRFQRASAKAQVEYNLNL</sequence>
<dbReference type="EMBL" id="JABCRI010000004">
    <property type="protein sequence ID" value="KAF8407761.1"/>
    <property type="molecule type" value="Genomic_DNA"/>
</dbReference>
<dbReference type="OrthoDB" id="1163429at2759"/>
<dbReference type="InterPro" id="IPR036047">
    <property type="entry name" value="F-box-like_dom_sf"/>
</dbReference>
<dbReference type="AlphaFoldDB" id="A0A835DLB5"/>